<dbReference type="PANTHER" id="PTHR42831">
    <property type="entry name" value="FE-S PROTEIN MATURATION AUXILIARY FACTOR YITW"/>
    <property type="match status" value="1"/>
</dbReference>
<dbReference type="EMBL" id="CP019454">
    <property type="protein sequence ID" value="AUW94036.1"/>
    <property type="molecule type" value="Genomic_DNA"/>
</dbReference>
<dbReference type="Pfam" id="PF23451">
    <property type="entry name" value="Zn_ribbon_PaaD"/>
    <property type="match status" value="1"/>
</dbReference>
<reference evidence="3 4" key="1">
    <citation type="journal article" date="2019" name="Sci. Rep.">
        <title>Sulfobacillus thermotolerans: new insights into resistance and metabolic capacities of acidophilic chemolithotrophs.</title>
        <authorList>
            <person name="Panyushkina A.E."/>
            <person name="Babenko V.V."/>
            <person name="Nikitina A.S."/>
            <person name="Selezneva O.V."/>
            <person name="Tsaplina I.A."/>
            <person name="Letarova M.A."/>
            <person name="Kostryukova E.S."/>
            <person name="Letarov A.V."/>
        </authorList>
    </citation>
    <scope>NUCLEOTIDE SEQUENCE [LARGE SCALE GENOMIC DNA]</scope>
    <source>
        <strain evidence="3 4">Kr1</strain>
    </source>
</reference>
<gene>
    <name evidence="3" type="ORF">BXT84_08800</name>
</gene>
<dbReference type="NCBIfam" id="TIGR02159">
    <property type="entry name" value="PA_CoA_Oxy4"/>
    <property type="match status" value="1"/>
</dbReference>
<feature type="domain" description="MIP18 family-like" evidence="1">
    <location>
        <begin position="4"/>
        <end position="69"/>
    </location>
</feature>
<protein>
    <submittedName>
        <fullName evidence="3">Phenylacetate-CoA oxygenase subunit PaaJ</fullName>
    </submittedName>
</protein>
<dbReference type="InterPro" id="IPR002744">
    <property type="entry name" value="MIP18-like"/>
</dbReference>
<dbReference type="Pfam" id="PF01883">
    <property type="entry name" value="FeS_assembly_P"/>
    <property type="match status" value="1"/>
</dbReference>
<dbReference type="InterPro" id="IPR034904">
    <property type="entry name" value="FSCA_dom_sf"/>
</dbReference>
<feature type="domain" description="PaaD zinc beta ribbon" evidence="2">
    <location>
        <begin position="104"/>
        <end position="145"/>
    </location>
</feature>
<keyword evidence="4" id="KW-1185">Reference proteome</keyword>
<dbReference type="InterPro" id="IPR011883">
    <property type="entry name" value="PaaD-like"/>
</dbReference>
<organism evidence="3 4">
    <name type="scientific">Sulfobacillus thermotolerans</name>
    <dbReference type="NCBI Taxonomy" id="338644"/>
    <lineage>
        <taxon>Bacteria</taxon>
        <taxon>Bacillati</taxon>
        <taxon>Bacillota</taxon>
        <taxon>Clostridia</taxon>
        <taxon>Eubacteriales</taxon>
        <taxon>Clostridiales Family XVII. Incertae Sedis</taxon>
        <taxon>Sulfobacillus</taxon>
    </lineage>
</organism>
<dbReference type="InterPro" id="IPR056572">
    <property type="entry name" value="Zn_ribbon_PaaD"/>
</dbReference>
<sequence>MSTDEIWDRLKTVADPEIPNLSIVDLGMVDRVEIDQGHVKVDLMPTFVGCPALHWIEQKVEEALAPYPTTVKFVYRTPWTTERLTARGRERLLEWGVAPPLNQPGPVTCPLCGSQKTHLNSAFGPSLCRAIYYCDECQQPFEAMKAI</sequence>
<dbReference type="InterPro" id="IPR052339">
    <property type="entry name" value="Fe-S_Maturation_MIP18"/>
</dbReference>
<proteinExistence type="predicted"/>
<evidence type="ECO:0000259" key="2">
    <source>
        <dbReference type="Pfam" id="PF23451"/>
    </source>
</evidence>
<dbReference type="Gene3D" id="3.30.300.130">
    <property type="entry name" value="Fe-S cluster assembly (FSCA)"/>
    <property type="match status" value="1"/>
</dbReference>
<accession>A0ABM6RRR0</accession>
<evidence type="ECO:0000313" key="4">
    <source>
        <dbReference type="Proteomes" id="UP000325292"/>
    </source>
</evidence>
<dbReference type="PANTHER" id="PTHR42831:SF3">
    <property type="entry name" value="1,2-PHENYLACETYL-COA EPOXIDASE, SUBUNIT D-RELATED"/>
    <property type="match status" value="1"/>
</dbReference>
<dbReference type="SUPFAM" id="SSF117916">
    <property type="entry name" value="Fe-S cluster assembly (FSCA) domain-like"/>
    <property type="match status" value="1"/>
</dbReference>
<evidence type="ECO:0000313" key="3">
    <source>
        <dbReference type="EMBL" id="AUW94036.1"/>
    </source>
</evidence>
<dbReference type="Proteomes" id="UP000325292">
    <property type="component" value="Chromosome"/>
</dbReference>
<evidence type="ECO:0000259" key="1">
    <source>
        <dbReference type="Pfam" id="PF01883"/>
    </source>
</evidence>
<name>A0ABM6RRR0_9FIRM</name>